<name>A0ABT7V8W6_9ACTN</name>
<dbReference type="EMBL" id="JAUDDZ010000006">
    <property type="protein sequence ID" value="MDM8274943.1"/>
    <property type="molecule type" value="Genomic_DNA"/>
</dbReference>
<keyword evidence="3" id="KW-1185">Reference proteome</keyword>
<organism evidence="2 3">
    <name type="scientific">Enorma phocaeensis</name>
    <dbReference type="NCBI Taxonomy" id="1871019"/>
    <lineage>
        <taxon>Bacteria</taxon>
        <taxon>Bacillati</taxon>
        <taxon>Actinomycetota</taxon>
        <taxon>Coriobacteriia</taxon>
        <taxon>Coriobacteriales</taxon>
        <taxon>Coriobacteriaceae</taxon>
        <taxon>Enorma</taxon>
    </lineage>
</organism>
<dbReference type="Proteomes" id="UP001529421">
    <property type="component" value="Unassembled WGS sequence"/>
</dbReference>
<feature type="compositionally biased region" description="Basic and acidic residues" evidence="1">
    <location>
        <begin position="1"/>
        <end position="28"/>
    </location>
</feature>
<evidence type="ECO:0000313" key="2">
    <source>
        <dbReference type="EMBL" id="MDM8274943.1"/>
    </source>
</evidence>
<gene>
    <name evidence="2" type="ORF">QUW28_05440</name>
</gene>
<feature type="compositionally biased region" description="Basic and acidic residues" evidence="1">
    <location>
        <begin position="38"/>
        <end position="55"/>
    </location>
</feature>
<reference evidence="2 3" key="2">
    <citation type="submission" date="2023-06" db="EMBL/GenBank/DDBJ databases">
        <authorList>
            <person name="Zeman M."/>
            <person name="Kubasova T."/>
            <person name="Jahodarova E."/>
            <person name="Nykrynova M."/>
            <person name="Rychlik I."/>
        </authorList>
    </citation>
    <scope>NUCLEOTIDE SEQUENCE [LARGE SCALE GENOMIC DNA]</scope>
    <source>
        <strain evidence="2 3">154_Feed</strain>
    </source>
</reference>
<evidence type="ECO:0000256" key="1">
    <source>
        <dbReference type="SAM" id="MobiDB-lite"/>
    </source>
</evidence>
<dbReference type="RefSeq" id="WP_289545040.1">
    <property type="nucleotide sequence ID" value="NZ_JAUDDZ010000006.1"/>
</dbReference>
<accession>A0ABT7V8W6</accession>
<proteinExistence type="predicted"/>
<reference evidence="3" key="1">
    <citation type="submission" date="2023-06" db="EMBL/GenBank/DDBJ databases">
        <title>Identification and characterization of horizontal gene transfer across gut microbiota members of farm animals based on homology search.</title>
        <authorList>
            <person name="Zeman M."/>
            <person name="Kubasova T."/>
            <person name="Jahodarova E."/>
            <person name="Nykrynova M."/>
            <person name="Rychlik I."/>
        </authorList>
    </citation>
    <scope>NUCLEOTIDE SEQUENCE [LARGE SCALE GENOMIC DNA]</scope>
    <source>
        <strain evidence="3">154_Feed</strain>
    </source>
</reference>
<feature type="region of interest" description="Disordered" evidence="1">
    <location>
        <begin position="1"/>
        <end position="55"/>
    </location>
</feature>
<comment type="caution">
    <text evidence="2">The sequence shown here is derived from an EMBL/GenBank/DDBJ whole genome shotgun (WGS) entry which is preliminary data.</text>
</comment>
<protein>
    <submittedName>
        <fullName evidence="2">Uncharacterized protein</fullName>
    </submittedName>
</protein>
<sequence>MEHSDKKEATVRDARRQDARSDPFIRAENEDDDGYDPYSDRRPEPEPLFERDPWG</sequence>
<evidence type="ECO:0000313" key="3">
    <source>
        <dbReference type="Proteomes" id="UP001529421"/>
    </source>
</evidence>